<sequence>MYKYLLIFCLSINMSFASAVKLVDYLVSGTGVTEILAKHGIKGSDAKQVQSYVASSLSALGNKGTNLSREELLAVLSKLPVTGPDANVRKSLQVLLDKPEASIKKADVVEAINNIIYLANRHGKSVIITCAECVNENLAKDGFKFTVETIKNASSQKLLSDVIPKNPAQLNTFISARMKRLGMGDYSKVTPQAVLPEDEKSLALFLGLADAGSAEQKALIASIKKVSTVKGKVNIIDPKNPHKFWKILADDMSAQDMAGWTKTLDEVAARAQKDGVTAEEAFYRTLKDKAQGNEYLTKQYETLKAKKCFFK</sequence>
<organism evidence="2 3">
    <name type="scientific">Bacteriovorax antarcticus</name>
    <dbReference type="NCBI Taxonomy" id="3088717"/>
    <lineage>
        <taxon>Bacteria</taxon>
        <taxon>Pseudomonadati</taxon>
        <taxon>Bdellovibrionota</taxon>
        <taxon>Bacteriovoracia</taxon>
        <taxon>Bacteriovoracales</taxon>
        <taxon>Bacteriovoracaceae</taxon>
        <taxon>Bacteriovorax</taxon>
    </lineage>
</organism>
<evidence type="ECO:0000313" key="2">
    <source>
        <dbReference type="EMBL" id="MEA9356904.1"/>
    </source>
</evidence>
<dbReference type="EMBL" id="JAYGJQ010000002">
    <property type="protein sequence ID" value="MEA9356904.1"/>
    <property type="molecule type" value="Genomic_DNA"/>
</dbReference>
<proteinExistence type="predicted"/>
<accession>A0ABU5VV19</accession>
<name>A0ABU5VV19_9BACT</name>
<dbReference type="Proteomes" id="UP001302274">
    <property type="component" value="Unassembled WGS sequence"/>
</dbReference>
<protein>
    <submittedName>
        <fullName evidence="2">Uncharacterized protein</fullName>
    </submittedName>
</protein>
<gene>
    <name evidence="2" type="ORF">SHI21_11835</name>
</gene>
<reference evidence="2 3" key="1">
    <citation type="submission" date="2023-11" db="EMBL/GenBank/DDBJ databases">
        <title>A Novel Polar Bacteriovorax (B. antarcticus) Isolated from the Biocrust in Antarctica.</title>
        <authorList>
            <person name="Mun W."/>
            <person name="Choi S.Y."/>
            <person name="Mitchell R.J."/>
        </authorList>
    </citation>
    <scope>NUCLEOTIDE SEQUENCE [LARGE SCALE GENOMIC DNA]</scope>
    <source>
        <strain evidence="2 3">PP10</strain>
    </source>
</reference>
<comment type="caution">
    <text evidence="2">The sequence shown here is derived from an EMBL/GenBank/DDBJ whole genome shotgun (WGS) entry which is preliminary data.</text>
</comment>
<evidence type="ECO:0000256" key="1">
    <source>
        <dbReference type="SAM" id="SignalP"/>
    </source>
</evidence>
<feature type="signal peptide" evidence="1">
    <location>
        <begin position="1"/>
        <end position="19"/>
    </location>
</feature>
<feature type="chain" id="PRO_5047259543" evidence="1">
    <location>
        <begin position="20"/>
        <end position="311"/>
    </location>
</feature>
<keyword evidence="1" id="KW-0732">Signal</keyword>
<dbReference type="RefSeq" id="WP_323576799.1">
    <property type="nucleotide sequence ID" value="NZ_JAYGJQ010000002.1"/>
</dbReference>
<evidence type="ECO:0000313" key="3">
    <source>
        <dbReference type="Proteomes" id="UP001302274"/>
    </source>
</evidence>
<keyword evidence="3" id="KW-1185">Reference proteome</keyword>